<reference evidence="1 2" key="1">
    <citation type="submission" date="2020-04" db="EMBL/GenBank/DDBJ databases">
        <authorList>
            <person name="De Canck E."/>
        </authorList>
    </citation>
    <scope>NUCLEOTIDE SEQUENCE [LARGE SCALE GENOMIC DNA]</scope>
    <source>
        <strain evidence="1 2">LMG 1873</strain>
    </source>
</reference>
<name>A0ABN7F309_9BURK</name>
<evidence type="ECO:0000313" key="2">
    <source>
        <dbReference type="Proteomes" id="UP000494116"/>
    </source>
</evidence>
<evidence type="ECO:0000313" key="1">
    <source>
        <dbReference type="EMBL" id="CAB3721740.1"/>
    </source>
</evidence>
<proteinExistence type="predicted"/>
<dbReference type="Proteomes" id="UP000494116">
    <property type="component" value="Unassembled WGS sequence"/>
</dbReference>
<sequence>MSEDKASTTPDESTVRVSPIKRWLHRVGYQIRWHAHWLFPNTIRGPGRRPRLFGSFDDRDNENTRVPEDEELRLRAIWAVELFGPAEIESLLISLTRLGWRAGFGRERGEAVEWVRRQRSYGVGGWYNIGLVTRRAEQSRFVLAGNHAALPDEVDYLMVQMFHPTPSLTCVVIGFAFREDFQRIYERQLNQARKTVYERLTEPRRIAIVDPWALKERAIAEARVAAQLLAKSWIAKNLPGFYSGISPSPMPTAELVTTVKDHLFLPRTRTSSAQSDEAEKWRRIVLNSSPVDAWKAGDCEGFRFQIQRDLVDDGGSHLVVQLCTSQVAETALSTLGGHTNCAYIQYCNDRIGGLLTNWSTVAFLMEISKGIKSYRSALAIESISRREAVRTIEQIQSFFDRSLGTPAVVGELRDRAACVADFRHWSGDYFSMSDFDAGKQASFANVICTESQSRATRVVAQEQALREHFVQLSSILSIRESVQAQKRMERLTVITLAVALLSLFVAVSPTKEWRLPVVFEKWQTHFQGADASK</sequence>
<dbReference type="RefSeq" id="WP_156487066.1">
    <property type="nucleotide sequence ID" value="NZ_CADIJS010000004.1"/>
</dbReference>
<dbReference type="EMBL" id="CADIJS010000004">
    <property type="protein sequence ID" value="CAB3721740.1"/>
    <property type="molecule type" value="Genomic_DNA"/>
</dbReference>
<organism evidence="1 2">
    <name type="scientific">Achromobacter piechaudii</name>
    <dbReference type="NCBI Taxonomy" id="72556"/>
    <lineage>
        <taxon>Bacteria</taxon>
        <taxon>Pseudomonadati</taxon>
        <taxon>Pseudomonadota</taxon>
        <taxon>Betaproteobacteria</taxon>
        <taxon>Burkholderiales</taxon>
        <taxon>Alcaligenaceae</taxon>
        <taxon>Achromobacter</taxon>
    </lineage>
</organism>
<accession>A0ABN7F309</accession>
<protein>
    <submittedName>
        <fullName evidence="1">Uncharacterized protein</fullName>
    </submittedName>
</protein>
<gene>
    <name evidence="1" type="ORF">LMG1873_03967</name>
</gene>
<comment type="caution">
    <text evidence="1">The sequence shown here is derived from an EMBL/GenBank/DDBJ whole genome shotgun (WGS) entry which is preliminary data.</text>
</comment>
<keyword evidence="2" id="KW-1185">Reference proteome</keyword>